<gene>
    <name evidence="5" type="ORF">THMIRHAS_03220</name>
</gene>
<evidence type="ECO:0000313" key="5">
    <source>
        <dbReference type="EMBL" id="BBP44949.1"/>
    </source>
</evidence>
<name>A0A6F8PS63_9GAMM</name>
<dbReference type="AlphaFoldDB" id="A0A6F8PS63"/>
<keyword evidence="3" id="KW-0418">Kinase</keyword>
<feature type="domain" description="HipA-like C-terminal" evidence="4">
    <location>
        <begin position="195"/>
        <end position="374"/>
    </location>
</feature>
<dbReference type="GO" id="GO:0006355">
    <property type="term" value="P:regulation of DNA-templated transcription"/>
    <property type="evidence" value="ECO:0007669"/>
    <property type="project" value="UniProtKB-ARBA"/>
</dbReference>
<keyword evidence="2" id="KW-0808">Transferase</keyword>
<dbReference type="InterPro" id="IPR012893">
    <property type="entry name" value="HipA-like_C"/>
</dbReference>
<dbReference type="EMBL" id="AP021889">
    <property type="protein sequence ID" value="BBP44949.1"/>
    <property type="molecule type" value="Genomic_DNA"/>
</dbReference>
<dbReference type="KEGG" id="tse:THMIRHAS_03220"/>
<protein>
    <submittedName>
        <fullName evidence="5">Transcriptional regulator</fullName>
    </submittedName>
</protein>
<comment type="similarity">
    <text evidence="1">Belongs to the HipA Ser/Thr kinase family.</text>
</comment>
<proteinExistence type="inferred from homology"/>
<organism evidence="5 6">
    <name type="scientific">Thiosulfatimonas sediminis</name>
    <dbReference type="NCBI Taxonomy" id="2675054"/>
    <lineage>
        <taxon>Bacteria</taxon>
        <taxon>Pseudomonadati</taxon>
        <taxon>Pseudomonadota</taxon>
        <taxon>Gammaproteobacteria</taxon>
        <taxon>Thiotrichales</taxon>
        <taxon>Piscirickettsiaceae</taxon>
        <taxon>Thiosulfatimonas</taxon>
    </lineage>
</organism>
<evidence type="ECO:0000256" key="2">
    <source>
        <dbReference type="ARBA" id="ARBA00022679"/>
    </source>
</evidence>
<dbReference type="GO" id="GO:0004674">
    <property type="term" value="F:protein serine/threonine kinase activity"/>
    <property type="evidence" value="ECO:0007669"/>
    <property type="project" value="TreeGrafter"/>
</dbReference>
<evidence type="ECO:0000259" key="4">
    <source>
        <dbReference type="Pfam" id="PF07804"/>
    </source>
</evidence>
<reference evidence="6" key="1">
    <citation type="submission" date="2019-11" db="EMBL/GenBank/DDBJ databases">
        <title>Isolation and characterization of two novel species in the genus Thiomicrorhabdus.</title>
        <authorList>
            <person name="Mochizuki J."/>
            <person name="Kojima H."/>
            <person name="Fukui M."/>
        </authorList>
    </citation>
    <scope>NUCLEOTIDE SEQUENCE [LARGE SCALE GENOMIC DNA]</scope>
    <source>
        <strain evidence="6">aks77</strain>
    </source>
</reference>
<dbReference type="PANTHER" id="PTHR37419">
    <property type="entry name" value="SERINE/THREONINE-PROTEIN KINASE TOXIN HIPA"/>
    <property type="match status" value="1"/>
</dbReference>
<accession>A0A6F8PS63</accession>
<dbReference type="Pfam" id="PF07804">
    <property type="entry name" value="HipA_C"/>
    <property type="match status" value="1"/>
</dbReference>
<dbReference type="CDD" id="cd00090">
    <property type="entry name" value="HTH_ARSR"/>
    <property type="match status" value="1"/>
</dbReference>
<evidence type="ECO:0000256" key="3">
    <source>
        <dbReference type="ARBA" id="ARBA00022777"/>
    </source>
</evidence>
<dbReference type="InterPro" id="IPR011991">
    <property type="entry name" value="ArsR-like_HTH"/>
</dbReference>
<keyword evidence="6" id="KW-1185">Reference proteome</keyword>
<dbReference type="GO" id="GO:0005829">
    <property type="term" value="C:cytosol"/>
    <property type="evidence" value="ECO:0007669"/>
    <property type="project" value="TreeGrafter"/>
</dbReference>
<dbReference type="InterPro" id="IPR052028">
    <property type="entry name" value="HipA_Ser/Thr_kinase"/>
</dbReference>
<sequence>MADNKQTILDALRYEMLSSRDIAKRTDISQPTVSRVLKTLPVLKLGGGRSTVFALLAKTDGLPLYQVDSKGQMLLLGTLYERPDEATVLVGNDGYQAYENLPFYFYDTLPSGFLGAITLKKIVQTDTVLTSRSENWSYAQIVHYLTHYGFDLAGNQVLGNSMAEQASAAQFEAVSRDGYSQITAQIKAAPQIYGSSVAGEQPKFTAYNGNQHLIVKYSPLLSENNPVAQRHRNLMICEHLALESLRKAGIAAAKSHLLSSDRLYLEIERFDRIGEHGRRGMVSLRALDAEYVGKNSNWVEIAQELLKQKRITLQSFEQVEIAYAFGLLIANTDMHLGNFSFFMEGLSIGEATPIYDMLPMAYMPKQGELMNPEMTMPRFIPVSESAQANAQAVAIKFWQTVLDNPDISTDFKGLIHSITRSLYC</sequence>
<dbReference type="PANTHER" id="PTHR37419:SF8">
    <property type="entry name" value="TOXIN YJJJ"/>
    <property type="match status" value="1"/>
</dbReference>
<evidence type="ECO:0000313" key="6">
    <source>
        <dbReference type="Proteomes" id="UP000501726"/>
    </source>
</evidence>
<dbReference type="Proteomes" id="UP000501726">
    <property type="component" value="Chromosome"/>
</dbReference>
<dbReference type="RefSeq" id="WP_173269886.1">
    <property type="nucleotide sequence ID" value="NZ_AP021889.1"/>
</dbReference>
<evidence type="ECO:0000256" key="1">
    <source>
        <dbReference type="ARBA" id="ARBA00010164"/>
    </source>
</evidence>